<dbReference type="WBParaSite" id="EVEC_0000575601-mRNA-1">
    <property type="protein sequence ID" value="EVEC_0000575601-mRNA-1"/>
    <property type="gene ID" value="EVEC_0000575601"/>
</dbReference>
<dbReference type="InterPro" id="IPR036085">
    <property type="entry name" value="PAZ_dom_sf"/>
</dbReference>
<dbReference type="Gene3D" id="3.30.420.10">
    <property type="entry name" value="Ribonuclease H-like superfamily/Ribonuclease H"/>
    <property type="match status" value="1"/>
</dbReference>
<dbReference type="SMART" id="SM00950">
    <property type="entry name" value="Piwi"/>
    <property type="match status" value="1"/>
</dbReference>
<dbReference type="InterPro" id="IPR003165">
    <property type="entry name" value="Piwi"/>
</dbReference>
<evidence type="ECO:0000313" key="6">
    <source>
        <dbReference type="WBParaSite" id="EVEC_0000575601-mRNA-1"/>
    </source>
</evidence>
<dbReference type="Gene3D" id="3.40.50.2300">
    <property type="match status" value="1"/>
</dbReference>
<evidence type="ECO:0000313" key="5">
    <source>
        <dbReference type="Proteomes" id="UP000274131"/>
    </source>
</evidence>
<dbReference type="STRING" id="51028.A0A158QAL0"/>
<dbReference type="PROSITE" id="PS50821">
    <property type="entry name" value="PAZ"/>
    <property type="match status" value="1"/>
</dbReference>
<dbReference type="AlphaFoldDB" id="A0A158QAL0"/>
<evidence type="ECO:0000256" key="1">
    <source>
        <dbReference type="RuleBase" id="RU361178"/>
    </source>
</evidence>
<reference evidence="4 5" key="2">
    <citation type="submission" date="2018-10" db="EMBL/GenBank/DDBJ databases">
        <authorList>
            <consortium name="Pathogen Informatics"/>
        </authorList>
    </citation>
    <scope>NUCLEOTIDE SEQUENCE [LARGE SCALE GENOMIC DNA]</scope>
</reference>
<dbReference type="Proteomes" id="UP000274131">
    <property type="component" value="Unassembled WGS sequence"/>
</dbReference>
<evidence type="ECO:0000259" key="3">
    <source>
        <dbReference type="PROSITE" id="PS50822"/>
    </source>
</evidence>
<sequence length="923" mass="105997">MSFNFSGSDGLENQLERLKLVELPAKVSSGIRKESVAAVITNVWLLEINETYPIYRYDVQIFELYPGKKGTVEPRAKEITRNTREDYLIVDRRNKCLLVLKKLFEQNRDFFGNKSCLVYDRASILFSCLKLQIPKSGVCTFTRAKDMFSSDCIGVEVNIKPCVETFQLTSTDIKSTVSTCPENVNRNVQQFYELMLSQEAFFADNDFVCYDSNHCFLMKPEDFGFNEADIPILPEGKYCGVGSSKSIKTIRGAKQQRLMLSIVVDLKKGAFHIDNQPLVDKVSELFRRKTKSKLTKPEIELVNKMLKGCLRSCFKAVLQKFISFEELFGYLRHQEIYSKIVMFSNEPRLYRFSSREGLISVADYFKKVYGESLKYPDLALVVEKTSKGLNYYPMEMLEICENQRVAFLQQSALQVQNMIKACAVVPYRRHDQIKKLMRALKIDQGGRKNRWCQEFRVKVAEDCLNVMSKLVAWRPQEYKELFTAKCKQRGMGVQEPIFEDFINNADVTCVRKVFEKAKANGAAFIHFVTSDKLLFHARETAAVYKIFEISFFKRIFYLEQIKVFEALFQIITQNLKTSNAIQIRRRPQTLDNIVHKTNLKFGGLNYVMQMESKEAQNWIDRDDRIIISFDFAPTLLPRKSEVKELPSVLGFSANCGSHPQNYIGWYRYVKSNRDEVVFLTLVMLYSILDKNEKGLSEFIAEALRMTKKNRTEPKHIMILRDGVSEGQYKYVINTELEHVRKGCALYGGPNYKPKITFLVVTKNHNMRIFPKCFKGRSKFKDNIPPGTVIDEGIVNPVLTEFYLNPHIALQITQPLLLTSYLLFELQGSTNTPRYNLLYDTAKLTLDEMEGISFALALNLQITTGATALPAPVVIADAMAARGRNNFSGFYMEKKGNIANYTLEKFNAELGITGRPLAEIRFAA</sequence>
<dbReference type="PANTHER" id="PTHR22891">
    <property type="entry name" value="EUKARYOTIC TRANSLATION INITIATION FACTOR 2C"/>
    <property type="match status" value="1"/>
</dbReference>
<evidence type="ECO:0000313" key="4">
    <source>
        <dbReference type="EMBL" id="VDD90616.1"/>
    </source>
</evidence>
<dbReference type="InterPro" id="IPR036397">
    <property type="entry name" value="RNaseH_sf"/>
</dbReference>
<dbReference type="EMBL" id="UXUI01008143">
    <property type="protein sequence ID" value="VDD90616.1"/>
    <property type="molecule type" value="Genomic_DNA"/>
</dbReference>
<gene>
    <name evidence="4" type="ORF">EVEC_LOCUS5367</name>
</gene>
<dbReference type="CDD" id="cd02846">
    <property type="entry name" value="PAZ_argonaute_like"/>
    <property type="match status" value="1"/>
</dbReference>
<reference evidence="6" key="1">
    <citation type="submission" date="2016-04" db="UniProtKB">
        <authorList>
            <consortium name="WormBaseParasite"/>
        </authorList>
    </citation>
    <scope>IDENTIFICATION</scope>
</reference>
<feature type="domain" description="PAZ" evidence="2">
    <location>
        <begin position="297"/>
        <end position="401"/>
    </location>
</feature>
<name>A0A158QAL0_ENTVE</name>
<dbReference type="OrthoDB" id="9981668at2759"/>
<dbReference type="Pfam" id="PF02171">
    <property type="entry name" value="Piwi"/>
    <property type="match status" value="1"/>
</dbReference>
<comment type="similarity">
    <text evidence="1">Belongs to the argonaute family.</text>
</comment>
<keyword evidence="5" id="KW-1185">Reference proteome</keyword>
<dbReference type="SMART" id="SM00949">
    <property type="entry name" value="PAZ"/>
    <property type="match status" value="1"/>
</dbReference>
<evidence type="ECO:0000259" key="2">
    <source>
        <dbReference type="PROSITE" id="PS50821"/>
    </source>
</evidence>
<protein>
    <submittedName>
        <fullName evidence="6">Piwi domain-containing protein</fullName>
    </submittedName>
</protein>
<dbReference type="PROSITE" id="PS50822">
    <property type="entry name" value="PIWI"/>
    <property type="match status" value="1"/>
</dbReference>
<dbReference type="InterPro" id="IPR012337">
    <property type="entry name" value="RNaseH-like_sf"/>
</dbReference>
<dbReference type="Pfam" id="PF02170">
    <property type="entry name" value="PAZ"/>
    <property type="match status" value="1"/>
</dbReference>
<dbReference type="Gene3D" id="2.170.260.10">
    <property type="entry name" value="paz domain"/>
    <property type="match status" value="1"/>
</dbReference>
<dbReference type="SUPFAM" id="SSF53098">
    <property type="entry name" value="Ribonuclease H-like"/>
    <property type="match status" value="1"/>
</dbReference>
<organism evidence="6">
    <name type="scientific">Enterobius vermicularis</name>
    <name type="common">Human pinworm</name>
    <dbReference type="NCBI Taxonomy" id="51028"/>
    <lineage>
        <taxon>Eukaryota</taxon>
        <taxon>Metazoa</taxon>
        <taxon>Ecdysozoa</taxon>
        <taxon>Nematoda</taxon>
        <taxon>Chromadorea</taxon>
        <taxon>Rhabditida</taxon>
        <taxon>Spirurina</taxon>
        <taxon>Oxyuridomorpha</taxon>
        <taxon>Oxyuroidea</taxon>
        <taxon>Oxyuridae</taxon>
        <taxon>Enterobius</taxon>
    </lineage>
</organism>
<dbReference type="GO" id="GO:0003723">
    <property type="term" value="F:RNA binding"/>
    <property type="evidence" value="ECO:0007669"/>
    <property type="project" value="InterPro"/>
</dbReference>
<accession>A0A158QAL0</accession>
<dbReference type="SUPFAM" id="SSF101690">
    <property type="entry name" value="PAZ domain"/>
    <property type="match status" value="1"/>
</dbReference>
<proteinExistence type="inferred from homology"/>
<feature type="domain" description="Piwi" evidence="3">
    <location>
        <begin position="712"/>
        <end position="887"/>
    </location>
</feature>
<dbReference type="InterPro" id="IPR003100">
    <property type="entry name" value="PAZ_dom"/>
</dbReference>